<dbReference type="InterPro" id="IPR011051">
    <property type="entry name" value="RmlC_Cupin_sf"/>
</dbReference>
<dbReference type="Proteomes" id="UP000093561">
    <property type="component" value="Unassembled WGS sequence"/>
</dbReference>
<evidence type="ECO:0000313" key="1">
    <source>
        <dbReference type="EMBL" id="VDM07187.1"/>
    </source>
</evidence>
<dbReference type="EMBL" id="UYWW01000084">
    <property type="protein sequence ID" value="VDM07187.1"/>
    <property type="molecule type" value="Genomic_DNA"/>
</dbReference>
<dbReference type="OrthoDB" id="1867259at2759"/>
<organism evidence="1 3">
    <name type="scientific">Wuchereria bancrofti</name>
    <dbReference type="NCBI Taxonomy" id="6293"/>
    <lineage>
        <taxon>Eukaryota</taxon>
        <taxon>Metazoa</taxon>
        <taxon>Ecdysozoa</taxon>
        <taxon>Nematoda</taxon>
        <taxon>Chromadorea</taxon>
        <taxon>Rhabditida</taxon>
        <taxon>Spirurina</taxon>
        <taxon>Spiruromorpha</taxon>
        <taxon>Filarioidea</taxon>
        <taxon>Onchocercidae</taxon>
        <taxon>Wuchereria</taxon>
    </lineage>
</organism>
<dbReference type="GO" id="GO:0010309">
    <property type="term" value="F:acireductone dioxygenase [iron(II)-requiring] activity"/>
    <property type="evidence" value="ECO:0007669"/>
    <property type="project" value="InterPro"/>
</dbReference>
<proteinExistence type="predicted"/>
<gene>
    <name evidence="1" type="ORF">WBA_LOCUS573</name>
</gene>
<dbReference type="AlphaFoldDB" id="A0A3P7DRI3"/>
<reference evidence="2" key="1">
    <citation type="submission" date="2015-03" db="EMBL/GenBank/DDBJ databases">
        <title>Wuchereria bancrofti Genome Sequencing Papua New Guinea Strain.</title>
        <authorList>
            <person name="Small S.T."/>
            <person name="Serre D."/>
            <person name="Zimmerman P.A."/>
        </authorList>
    </citation>
    <scope>NUCLEOTIDE SEQUENCE [LARGE SCALE GENOMIC DNA]</scope>
    <source>
        <strain evidence="2">pt0022</strain>
    </source>
</reference>
<dbReference type="CDD" id="cd02232">
    <property type="entry name" value="cupin_ARD"/>
    <property type="match status" value="1"/>
</dbReference>
<reference evidence="1 3" key="3">
    <citation type="submission" date="2018-11" db="EMBL/GenBank/DDBJ databases">
        <authorList>
            <consortium name="Pathogen Informatics"/>
        </authorList>
    </citation>
    <scope>NUCLEOTIDE SEQUENCE [LARGE SCALE GENOMIC DNA]</scope>
</reference>
<evidence type="ECO:0000313" key="4">
    <source>
        <dbReference type="WBParaSite" id="mrna-Wban_06867"/>
    </source>
</evidence>
<dbReference type="Proteomes" id="UP000270924">
    <property type="component" value="Unassembled WGS sequence"/>
</dbReference>
<reference evidence="2" key="2">
    <citation type="journal article" date="2016" name="Mol. Ecol.">
        <title>Population genomics of the filarial nematode parasite Wuchereria bancrofti from mosquitoes.</title>
        <authorList>
            <person name="Small S.T."/>
            <person name="Reimer L.J."/>
            <person name="Tisch D.J."/>
            <person name="King C.L."/>
            <person name="Christensen B.M."/>
            <person name="Siba P.M."/>
            <person name="Kazura J.W."/>
            <person name="Serre D."/>
            <person name="Zimmerman P.A."/>
        </authorList>
    </citation>
    <scope>NUCLEOTIDE SEQUENCE</scope>
    <source>
        <strain evidence="2">pt0022</strain>
    </source>
</reference>
<dbReference type="WBParaSite" id="mrna-Wban_06867">
    <property type="protein sequence ID" value="mrna-Wban_06867"/>
    <property type="gene ID" value="Wban_06867"/>
</dbReference>
<keyword evidence="3" id="KW-1185">Reference proteome</keyword>
<dbReference type="PANTHER" id="PTHR23418:SF10">
    <property type="entry name" value="INACTIVE ACIREDUCTONE DIOXYGENASE 1-RELATED"/>
    <property type="match status" value="1"/>
</dbReference>
<protein>
    <submittedName>
        <fullName evidence="4">ARD</fullName>
    </submittedName>
</protein>
<dbReference type="SUPFAM" id="SSF51182">
    <property type="entry name" value="RmlC-like cupins"/>
    <property type="match status" value="1"/>
</dbReference>
<dbReference type="InterPro" id="IPR014710">
    <property type="entry name" value="RmlC-like_jellyroll"/>
</dbReference>
<dbReference type="Pfam" id="PF03079">
    <property type="entry name" value="ARD"/>
    <property type="match status" value="1"/>
</dbReference>
<evidence type="ECO:0000313" key="3">
    <source>
        <dbReference type="Proteomes" id="UP000270924"/>
    </source>
</evidence>
<dbReference type="FunCoup" id="A0A3P7DRI3">
    <property type="interactions" value="15"/>
</dbReference>
<dbReference type="PANTHER" id="PTHR23418">
    <property type="entry name" value="ACIREDUCTONE DIOXYGENASE"/>
    <property type="match status" value="1"/>
</dbReference>
<accession>A0A3P7DRI3</accession>
<dbReference type="OMA" id="YYKVDLD"/>
<dbReference type="Gene3D" id="2.60.120.10">
    <property type="entry name" value="Jelly Rolls"/>
    <property type="match status" value="1"/>
</dbReference>
<evidence type="ECO:0000313" key="2">
    <source>
        <dbReference type="Proteomes" id="UP000093561"/>
    </source>
</evidence>
<dbReference type="InterPro" id="IPR004313">
    <property type="entry name" value="ARD"/>
</dbReference>
<reference evidence="4" key="4">
    <citation type="submission" date="2024-02" db="UniProtKB">
        <authorList>
            <consortium name="WormBaseParasite"/>
        </authorList>
    </citation>
    <scope>IDENTIFICATION</scope>
    <source>
        <strain evidence="4">pt0022</strain>
    </source>
</reference>
<sequence>MKIWHMEQYPIGDRRLPHHVYPPKLYTADQLQAITGVVSYKVDIDDANAMKKRISRMKTERKMTTTDVFTLDQNTNKFEEKLEQLYEPVVKDIDSAFLVTDGSAYYDVEINDDDWIRINVERGDLIIIPSGCNYRFTLTTQNKVVIQRFFATKNLTQG</sequence>
<dbReference type="GO" id="GO:0006555">
    <property type="term" value="P:methionine metabolic process"/>
    <property type="evidence" value="ECO:0007669"/>
    <property type="project" value="TreeGrafter"/>
</dbReference>
<dbReference type="InParanoid" id="A0A3P7DRI3"/>
<name>A0A3P7DRI3_WUCBA</name>